<dbReference type="Gene3D" id="1.25.40.10">
    <property type="entry name" value="Tetratricopeptide repeat domain"/>
    <property type="match status" value="2"/>
</dbReference>
<organism evidence="1 2">
    <name type="scientific">Prauserella marina</name>
    <dbReference type="NCBI Taxonomy" id="530584"/>
    <lineage>
        <taxon>Bacteria</taxon>
        <taxon>Bacillati</taxon>
        <taxon>Actinomycetota</taxon>
        <taxon>Actinomycetes</taxon>
        <taxon>Pseudonocardiales</taxon>
        <taxon>Pseudonocardiaceae</taxon>
        <taxon>Prauserella</taxon>
    </lineage>
</organism>
<dbReference type="Pfam" id="PF13424">
    <property type="entry name" value="TPR_12"/>
    <property type="match status" value="1"/>
</dbReference>
<dbReference type="AlphaFoldDB" id="A0A1G6RCH1"/>
<dbReference type="InterPro" id="IPR011990">
    <property type="entry name" value="TPR-like_helical_dom_sf"/>
</dbReference>
<dbReference type="PANTHER" id="PTHR47691:SF3">
    <property type="entry name" value="HTH-TYPE TRANSCRIPTIONAL REGULATOR RV0890C-RELATED"/>
    <property type="match status" value="1"/>
</dbReference>
<name>A0A1G6RCH1_9PSEU</name>
<dbReference type="EMBL" id="FMZE01000005">
    <property type="protein sequence ID" value="SDD01765.1"/>
    <property type="molecule type" value="Genomic_DNA"/>
</dbReference>
<protein>
    <submittedName>
        <fullName evidence="1">Tetratricopeptide repeat-containing protein</fullName>
    </submittedName>
</protein>
<keyword evidence="2" id="KW-1185">Reference proteome</keyword>
<proteinExistence type="predicted"/>
<accession>A0A1G6RCH1</accession>
<sequence>MLESIAEYCLAQLDASGELNAARAAHALHYAAVAAESVTGLRGSRQERWLSRLSRDEGNLRTAMDTLASQASQASQASGHTGQALELAGDLAWYWLLRGRLGEARRRLRSTLALEGAASHADARATVLAWLAGFDLLSGEHSRPFGPGTDEAAEAARAIGTPAARGRALWFLGYVLATVGDPERGERLSREALELFRASGDRWGAAAALCDLTTYTLASGQLDAAREAARESAAVFAELGDGWGQVQASFPLGALAGITGDYEEARGHHERSLDIARRLGLWPEVSYQLSWLGRVELLTGDLAGARDLHEQARRVAVEHGFRPGEMYARTGLALGARKEGDLDTAYEHLLALREWHRLVDLESGNTLILAELGFVAEQRGDATAARALHGESLALARKVGDPRACALALEGLAGAHALTGEYEKAARLLGAADRERTAVGAPLPPAERGDVERVTAVITAAIGVAAFAAEHRLGGENTESAAQETPA</sequence>
<gene>
    <name evidence="1" type="ORF">SAMN05421630_105204</name>
</gene>
<dbReference type="STRING" id="530584.SAMN05421630_105204"/>
<evidence type="ECO:0000313" key="2">
    <source>
        <dbReference type="Proteomes" id="UP000199494"/>
    </source>
</evidence>
<dbReference type="Proteomes" id="UP000199494">
    <property type="component" value="Unassembled WGS sequence"/>
</dbReference>
<reference evidence="1 2" key="1">
    <citation type="submission" date="2016-10" db="EMBL/GenBank/DDBJ databases">
        <authorList>
            <person name="de Groot N.N."/>
        </authorList>
    </citation>
    <scope>NUCLEOTIDE SEQUENCE [LARGE SCALE GENOMIC DNA]</scope>
    <source>
        <strain evidence="1 2">CGMCC 4.5506</strain>
    </source>
</reference>
<dbReference type="SUPFAM" id="SSF48452">
    <property type="entry name" value="TPR-like"/>
    <property type="match status" value="2"/>
</dbReference>
<evidence type="ECO:0000313" key="1">
    <source>
        <dbReference type="EMBL" id="SDD01765.1"/>
    </source>
</evidence>
<dbReference type="PANTHER" id="PTHR47691">
    <property type="entry name" value="REGULATOR-RELATED"/>
    <property type="match status" value="1"/>
</dbReference>